<evidence type="ECO:0000313" key="6">
    <source>
        <dbReference type="Proteomes" id="UP000428260"/>
    </source>
</evidence>
<evidence type="ECO:0000256" key="3">
    <source>
        <dbReference type="ARBA" id="ARBA00023295"/>
    </source>
</evidence>
<dbReference type="InterPro" id="IPR011050">
    <property type="entry name" value="Pectin_lyase_fold/virulence"/>
</dbReference>
<dbReference type="InterPro" id="IPR051801">
    <property type="entry name" value="GH28_Enzymes"/>
</dbReference>
<protein>
    <submittedName>
        <fullName evidence="5">Glycoside hydrolase family 28 protein</fullName>
    </submittedName>
</protein>
<dbReference type="GO" id="GO:0004650">
    <property type="term" value="F:polygalacturonase activity"/>
    <property type="evidence" value="ECO:0007669"/>
    <property type="project" value="InterPro"/>
</dbReference>
<name>A0A6I6K1D7_9BACT</name>
<dbReference type="InterPro" id="IPR012334">
    <property type="entry name" value="Pectin_lyas_fold"/>
</dbReference>
<keyword evidence="2 4" id="KW-0378">Hydrolase</keyword>
<dbReference type="PANTHER" id="PTHR31339">
    <property type="entry name" value="PECTIN LYASE-RELATED"/>
    <property type="match status" value="1"/>
</dbReference>
<dbReference type="SUPFAM" id="SSF51126">
    <property type="entry name" value="Pectin lyase-like"/>
    <property type="match status" value="1"/>
</dbReference>
<dbReference type="InterPro" id="IPR000743">
    <property type="entry name" value="Glyco_hydro_28"/>
</dbReference>
<organism evidence="5 6">
    <name type="scientific">Maribellus comscasis</name>
    <dbReference type="NCBI Taxonomy" id="2681766"/>
    <lineage>
        <taxon>Bacteria</taxon>
        <taxon>Pseudomonadati</taxon>
        <taxon>Bacteroidota</taxon>
        <taxon>Bacteroidia</taxon>
        <taxon>Marinilabiliales</taxon>
        <taxon>Prolixibacteraceae</taxon>
        <taxon>Maribellus</taxon>
    </lineage>
</organism>
<dbReference type="EMBL" id="CP046401">
    <property type="protein sequence ID" value="QGY47419.1"/>
    <property type="molecule type" value="Genomic_DNA"/>
</dbReference>
<comment type="similarity">
    <text evidence="1 4">Belongs to the glycosyl hydrolase 28 family.</text>
</comment>
<keyword evidence="3 4" id="KW-0326">Glycosidase</keyword>
<keyword evidence="6" id="KW-1185">Reference proteome</keyword>
<dbReference type="GO" id="GO:0005975">
    <property type="term" value="P:carbohydrate metabolic process"/>
    <property type="evidence" value="ECO:0007669"/>
    <property type="project" value="InterPro"/>
</dbReference>
<gene>
    <name evidence="5" type="ORF">GM418_28255</name>
</gene>
<dbReference type="SMART" id="SM00710">
    <property type="entry name" value="PbH1"/>
    <property type="match status" value="6"/>
</dbReference>
<reference evidence="5 6" key="1">
    <citation type="submission" date="2019-11" db="EMBL/GenBank/DDBJ databases">
        <authorList>
            <person name="Zheng R.K."/>
            <person name="Sun C.M."/>
        </authorList>
    </citation>
    <scope>NUCLEOTIDE SEQUENCE [LARGE SCALE GENOMIC DNA]</scope>
    <source>
        <strain evidence="5 6">WC007</strain>
    </source>
</reference>
<dbReference type="RefSeq" id="WP_158871272.1">
    <property type="nucleotide sequence ID" value="NZ_CP046401.1"/>
</dbReference>
<dbReference type="Gene3D" id="2.160.20.10">
    <property type="entry name" value="Single-stranded right-handed beta-helix, Pectin lyase-like"/>
    <property type="match status" value="1"/>
</dbReference>
<dbReference type="KEGG" id="mcos:GM418_28255"/>
<dbReference type="AlphaFoldDB" id="A0A6I6K1D7"/>
<accession>A0A6I6K1D7</accession>
<sequence length="467" mass="51941">MNTLKLIVGLLMFVLSFDGKQTNNDKKWEQIYSVIKNMEEPSFANKEFDIIDFGAVADGKTLSTEAINKTIETCNKQGGGKVIVTGGVFLTGAVHLKSNVNLVVEKGATLKFSTNPKDYLPLVQTRWEGNDCYNYSPLIYANNQTNIAITGEGTIDGQADAEHWWPWKGFRRRGDTVEPKPSQLDPEGRPLLTKWDNTNTPLLERKMGEGHYLRPQLINFIFCKNVKIENVTLLNSPFWVIHPLLSENIIVRGVTINSHGPNSDGCDPESCKNVLIEDCVFDTGDDCIALKSGRNFDGRRANVPIENVLIRNCIMKDGHGGVVMGSEISAGCKNIFAENCEMSSPNLERAIRIKTNNHRGGVTDGVYIRNLKVGQVREAVAKINCSYDPREGQGEFPPMVKNVYVSNVTSQKSEYGLSLMGIKGENCVENIWISDSRFSGVESGNKIDFVKKLNLNNLYINGEKTTY</sequence>
<proteinExistence type="inferred from homology"/>
<dbReference type="PANTHER" id="PTHR31339:SF9">
    <property type="entry name" value="PLASMIN AND FIBRONECTIN-BINDING PROTEIN A"/>
    <property type="match status" value="1"/>
</dbReference>
<dbReference type="InterPro" id="IPR006626">
    <property type="entry name" value="PbH1"/>
</dbReference>
<dbReference type="PROSITE" id="PS00502">
    <property type="entry name" value="POLYGALACTURONASE"/>
    <property type="match status" value="1"/>
</dbReference>
<evidence type="ECO:0000256" key="4">
    <source>
        <dbReference type="RuleBase" id="RU361169"/>
    </source>
</evidence>
<evidence type="ECO:0000256" key="2">
    <source>
        <dbReference type="ARBA" id="ARBA00022801"/>
    </source>
</evidence>
<dbReference type="Pfam" id="PF00295">
    <property type="entry name" value="Glyco_hydro_28"/>
    <property type="match status" value="1"/>
</dbReference>
<evidence type="ECO:0000256" key="1">
    <source>
        <dbReference type="ARBA" id="ARBA00008834"/>
    </source>
</evidence>
<evidence type="ECO:0000313" key="5">
    <source>
        <dbReference type="EMBL" id="QGY47419.1"/>
    </source>
</evidence>
<dbReference type="Proteomes" id="UP000428260">
    <property type="component" value="Chromosome"/>
</dbReference>